<dbReference type="EMBL" id="PZJJ01000001">
    <property type="protein sequence ID" value="PTL40478.1"/>
    <property type="molecule type" value="Genomic_DNA"/>
</dbReference>
<reference evidence="2 3" key="1">
    <citation type="submission" date="2018-03" db="EMBL/GenBank/DDBJ databases">
        <title>Alkalicoccus saliphilus sp. nov., isolated from a mineral pool.</title>
        <authorList>
            <person name="Zhao B."/>
        </authorList>
    </citation>
    <scope>NUCLEOTIDE SEQUENCE [LARGE SCALE GENOMIC DNA]</scope>
    <source>
        <strain evidence="2 3">6AG</strain>
    </source>
</reference>
<dbReference type="RefSeq" id="WP_107582989.1">
    <property type="nucleotide sequence ID" value="NZ_PZJJ01000001.1"/>
</dbReference>
<evidence type="ECO:0000313" key="2">
    <source>
        <dbReference type="EMBL" id="PTL40478.1"/>
    </source>
</evidence>
<name>A0A2T4UAQ7_9BACI</name>
<proteinExistence type="predicted"/>
<feature type="transmembrane region" description="Helical" evidence="1">
    <location>
        <begin position="6"/>
        <end position="30"/>
    </location>
</feature>
<feature type="transmembrane region" description="Helical" evidence="1">
    <location>
        <begin position="37"/>
        <end position="59"/>
    </location>
</feature>
<keyword evidence="1" id="KW-1133">Transmembrane helix</keyword>
<feature type="transmembrane region" description="Helical" evidence="1">
    <location>
        <begin position="65"/>
        <end position="84"/>
    </location>
</feature>
<keyword evidence="3" id="KW-1185">Reference proteome</keyword>
<feature type="transmembrane region" description="Helical" evidence="1">
    <location>
        <begin position="115"/>
        <end position="132"/>
    </location>
</feature>
<keyword evidence="1" id="KW-0472">Membrane</keyword>
<dbReference type="OrthoDB" id="2839959at2"/>
<feature type="transmembrane region" description="Helical" evidence="1">
    <location>
        <begin position="234"/>
        <end position="255"/>
    </location>
</feature>
<organism evidence="2 3">
    <name type="scientific">Alkalicoccus saliphilus</name>
    <dbReference type="NCBI Taxonomy" id="200989"/>
    <lineage>
        <taxon>Bacteria</taxon>
        <taxon>Bacillati</taxon>
        <taxon>Bacillota</taxon>
        <taxon>Bacilli</taxon>
        <taxon>Bacillales</taxon>
        <taxon>Bacillaceae</taxon>
        <taxon>Alkalicoccus</taxon>
    </lineage>
</organism>
<dbReference type="Proteomes" id="UP000240509">
    <property type="component" value="Unassembled WGS sequence"/>
</dbReference>
<protein>
    <submittedName>
        <fullName evidence="2">Uncharacterized protein</fullName>
    </submittedName>
</protein>
<keyword evidence="1" id="KW-0812">Transmembrane</keyword>
<dbReference type="AlphaFoldDB" id="A0A2T4UAQ7"/>
<gene>
    <name evidence="2" type="ORF">C6Y45_00790</name>
</gene>
<accession>A0A2T4UAQ7</accession>
<evidence type="ECO:0000256" key="1">
    <source>
        <dbReference type="SAM" id="Phobius"/>
    </source>
</evidence>
<feature type="transmembrane region" description="Helical" evidence="1">
    <location>
        <begin position="201"/>
        <end position="222"/>
    </location>
</feature>
<feature type="transmembrane region" description="Helical" evidence="1">
    <location>
        <begin position="144"/>
        <end position="162"/>
    </location>
</feature>
<comment type="caution">
    <text evidence="2">The sequence shown here is derived from an EMBL/GenBank/DDBJ whole genome shotgun (WGS) entry which is preliminary data.</text>
</comment>
<evidence type="ECO:0000313" key="3">
    <source>
        <dbReference type="Proteomes" id="UP000240509"/>
    </source>
</evidence>
<sequence>MSAPEFFVNIYSQLLFIGWLITAGTVYWGLDKRAGFQLLYLTVLSLSIGYIIIMYFPYIQLNNQQALVTHPHVQTTVTLFAFLLPLCKRKYEVALCMAVPLAVSLGYLLEGVSVFSITGGIIIGGFISYTLYRSHEWLGSMPDAYLFTFSIILPIFISALIYPEAYFLLLPGILLGIGVGASMEQYKIRLHIEATPRKSKVIAFFIGSAGIIFVLSAVRPVFSIFMTGELVTGVFIGLWITLILPFLLLVANLYVRHGNTEQIVR</sequence>